<dbReference type="Pfam" id="PF04325">
    <property type="entry name" value="DUF465"/>
    <property type="match status" value="1"/>
</dbReference>
<gene>
    <name evidence="1" type="ORF">CWS72_00485</name>
</gene>
<dbReference type="InterPro" id="IPR038444">
    <property type="entry name" value="DUF465_sf"/>
</dbReference>
<protein>
    <recommendedName>
        <fullName evidence="3">DUF465 domain-containing protein</fullName>
    </recommendedName>
</protein>
<comment type="caution">
    <text evidence="1">The sequence shown here is derived from an EMBL/GenBank/DDBJ whole genome shotgun (WGS) entry which is preliminary data.</text>
</comment>
<reference evidence="2" key="1">
    <citation type="submission" date="2017-12" db="EMBL/GenBank/DDBJ databases">
        <title>Draft genome sequence of Telmatospirillum siberiense 26-4b1T, an acidotolerant peatland alphaproteobacterium potentially involved in sulfur cycling.</title>
        <authorList>
            <person name="Hausmann B."/>
            <person name="Pjevac P."/>
            <person name="Schreck K."/>
            <person name="Herbold C.W."/>
            <person name="Daims H."/>
            <person name="Wagner M."/>
            <person name="Pester M."/>
            <person name="Loy A."/>
        </authorList>
    </citation>
    <scope>NUCLEOTIDE SEQUENCE [LARGE SCALE GENOMIC DNA]</scope>
    <source>
        <strain evidence="2">26-4b1</strain>
    </source>
</reference>
<evidence type="ECO:0008006" key="3">
    <source>
        <dbReference type="Google" id="ProtNLM"/>
    </source>
</evidence>
<sequence length="55" mass="6185">MSLLDRVQSLKAKHAALDAALDDEARRPAPDEVAIAELKRKKLKIKDELERIAPH</sequence>
<evidence type="ECO:0000313" key="2">
    <source>
        <dbReference type="Proteomes" id="UP000233293"/>
    </source>
</evidence>
<dbReference type="EMBL" id="PIUM01000001">
    <property type="protein sequence ID" value="PKU26364.1"/>
    <property type="molecule type" value="Genomic_DNA"/>
</dbReference>
<dbReference type="Proteomes" id="UP000233293">
    <property type="component" value="Unassembled WGS sequence"/>
</dbReference>
<keyword evidence="2" id="KW-1185">Reference proteome</keyword>
<dbReference type="Gene3D" id="6.10.280.50">
    <property type="match status" value="1"/>
</dbReference>
<dbReference type="RefSeq" id="WP_101248594.1">
    <property type="nucleotide sequence ID" value="NZ_PIUM01000001.1"/>
</dbReference>
<name>A0A2N3Q136_9PROT</name>
<proteinExistence type="predicted"/>
<dbReference type="AlphaFoldDB" id="A0A2N3Q136"/>
<organism evidence="1 2">
    <name type="scientific">Telmatospirillum siberiense</name>
    <dbReference type="NCBI Taxonomy" id="382514"/>
    <lineage>
        <taxon>Bacteria</taxon>
        <taxon>Pseudomonadati</taxon>
        <taxon>Pseudomonadota</taxon>
        <taxon>Alphaproteobacteria</taxon>
        <taxon>Rhodospirillales</taxon>
        <taxon>Rhodospirillaceae</taxon>
        <taxon>Telmatospirillum</taxon>
    </lineage>
</organism>
<evidence type="ECO:0000313" key="1">
    <source>
        <dbReference type="EMBL" id="PKU26364.1"/>
    </source>
</evidence>
<accession>A0A2N3Q136</accession>
<dbReference type="InterPro" id="IPR007420">
    <property type="entry name" value="DUF465"/>
</dbReference>